<evidence type="ECO:0000259" key="5">
    <source>
        <dbReference type="PROSITE" id="PS50048"/>
    </source>
</evidence>
<accession>A0A6P8BE91</accession>
<evidence type="ECO:0000313" key="6">
    <source>
        <dbReference type="Proteomes" id="UP000515153"/>
    </source>
</evidence>
<keyword evidence="6" id="KW-1185">Reference proteome</keyword>
<dbReference type="GO" id="GO:0005634">
    <property type="term" value="C:nucleus"/>
    <property type="evidence" value="ECO:0007669"/>
    <property type="project" value="UniProtKB-SubCell"/>
</dbReference>
<protein>
    <recommendedName>
        <fullName evidence="5">Zn(2)-C6 fungal-type domain-containing protein</fullName>
    </recommendedName>
</protein>
<dbReference type="InterPro" id="IPR001138">
    <property type="entry name" value="Zn2Cys6_DnaBD"/>
</dbReference>
<reference evidence="7" key="2">
    <citation type="submission" date="2019-10" db="EMBL/GenBank/DDBJ databases">
        <authorList>
            <consortium name="NCBI Genome Project"/>
        </authorList>
    </citation>
    <scope>NUCLEOTIDE SEQUENCE</scope>
    <source>
        <strain evidence="7">NI907</strain>
    </source>
</reference>
<feature type="compositionally biased region" description="Low complexity" evidence="4">
    <location>
        <begin position="957"/>
        <end position="982"/>
    </location>
</feature>
<dbReference type="CDD" id="cd12148">
    <property type="entry name" value="fungal_TF_MHR"/>
    <property type="match status" value="1"/>
</dbReference>
<dbReference type="PROSITE" id="PS50048">
    <property type="entry name" value="ZN2_CY6_FUNGAL_2"/>
    <property type="match status" value="1"/>
</dbReference>
<evidence type="ECO:0000256" key="3">
    <source>
        <dbReference type="ARBA" id="ARBA00023242"/>
    </source>
</evidence>
<feature type="compositionally biased region" description="Polar residues" evidence="4">
    <location>
        <begin position="62"/>
        <end position="86"/>
    </location>
</feature>
<dbReference type="InterPro" id="IPR036864">
    <property type="entry name" value="Zn2-C6_fun-type_DNA-bd_sf"/>
</dbReference>
<proteinExistence type="predicted"/>
<evidence type="ECO:0000313" key="7">
    <source>
        <dbReference type="RefSeq" id="XP_030985495.1"/>
    </source>
</evidence>
<feature type="region of interest" description="Disordered" evidence="4">
    <location>
        <begin position="915"/>
        <end position="982"/>
    </location>
</feature>
<feature type="compositionally biased region" description="Polar residues" evidence="4">
    <location>
        <begin position="773"/>
        <end position="786"/>
    </location>
</feature>
<feature type="region of interest" description="Disordered" evidence="4">
    <location>
        <begin position="1"/>
        <end position="102"/>
    </location>
</feature>
<organism evidence="6 7">
    <name type="scientific">Pyricularia grisea</name>
    <name type="common">Crabgrass-specific blast fungus</name>
    <name type="synonym">Magnaporthe grisea</name>
    <dbReference type="NCBI Taxonomy" id="148305"/>
    <lineage>
        <taxon>Eukaryota</taxon>
        <taxon>Fungi</taxon>
        <taxon>Dikarya</taxon>
        <taxon>Ascomycota</taxon>
        <taxon>Pezizomycotina</taxon>
        <taxon>Sordariomycetes</taxon>
        <taxon>Sordariomycetidae</taxon>
        <taxon>Magnaporthales</taxon>
        <taxon>Pyriculariaceae</taxon>
        <taxon>Pyricularia</taxon>
    </lineage>
</organism>
<dbReference type="GO" id="GO:0003677">
    <property type="term" value="F:DNA binding"/>
    <property type="evidence" value="ECO:0007669"/>
    <property type="project" value="InterPro"/>
</dbReference>
<feature type="region of interest" description="Disordered" evidence="4">
    <location>
        <begin position="515"/>
        <end position="547"/>
    </location>
</feature>
<dbReference type="Pfam" id="PF00172">
    <property type="entry name" value="Zn_clus"/>
    <property type="match status" value="1"/>
</dbReference>
<feature type="compositionally biased region" description="Low complexity" evidence="4">
    <location>
        <begin position="787"/>
        <end position="816"/>
    </location>
</feature>
<reference evidence="7" key="1">
    <citation type="journal article" date="2019" name="Mol. Biol. Evol.">
        <title>Blast fungal genomes show frequent chromosomal changes, gene gains and losses, and effector gene turnover.</title>
        <authorList>
            <person name="Gomez Luciano L.B."/>
            <person name="Jason Tsai I."/>
            <person name="Chuma I."/>
            <person name="Tosa Y."/>
            <person name="Chen Y.H."/>
            <person name="Li J.Y."/>
            <person name="Li M.Y."/>
            <person name="Jade Lu M.Y."/>
            <person name="Nakayashiki H."/>
            <person name="Li W.H."/>
        </authorList>
    </citation>
    <scope>NUCLEOTIDE SEQUENCE</scope>
    <source>
        <strain evidence="7">NI907</strain>
    </source>
</reference>
<keyword evidence="3" id="KW-0539">Nucleus</keyword>
<dbReference type="AlphaFoldDB" id="A0A6P8BE91"/>
<dbReference type="InterPro" id="IPR050613">
    <property type="entry name" value="Sec_Metabolite_Reg"/>
</dbReference>
<dbReference type="GO" id="GO:0008270">
    <property type="term" value="F:zinc ion binding"/>
    <property type="evidence" value="ECO:0007669"/>
    <property type="project" value="InterPro"/>
</dbReference>
<gene>
    <name evidence="7" type="ORF">PgNI_03714</name>
</gene>
<comment type="subcellular location">
    <subcellularLocation>
        <location evidence="1">Nucleus</location>
    </subcellularLocation>
</comment>
<feature type="compositionally biased region" description="Low complexity" evidence="4">
    <location>
        <begin position="521"/>
        <end position="547"/>
    </location>
</feature>
<feature type="region of interest" description="Disordered" evidence="4">
    <location>
        <begin position="741"/>
        <end position="827"/>
    </location>
</feature>
<evidence type="ECO:0000256" key="4">
    <source>
        <dbReference type="SAM" id="MobiDB-lite"/>
    </source>
</evidence>
<dbReference type="Proteomes" id="UP000515153">
    <property type="component" value="Unplaced"/>
</dbReference>
<feature type="domain" description="Zn(2)-C6 fungal-type" evidence="5">
    <location>
        <begin position="111"/>
        <end position="140"/>
    </location>
</feature>
<evidence type="ECO:0000256" key="1">
    <source>
        <dbReference type="ARBA" id="ARBA00004123"/>
    </source>
</evidence>
<dbReference type="SMART" id="SM00906">
    <property type="entry name" value="Fungal_trans"/>
    <property type="match status" value="1"/>
</dbReference>
<dbReference type="RefSeq" id="XP_030985495.1">
    <property type="nucleotide sequence ID" value="XM_031123767.1"/>
</dbReference>
<sequence>MSRALGVARQPNIGQGMYQHKPDMSSLSADPAHVHNALPSPARSVHRSLGQVDPGAGPDVSAPTNGVGNTHSNANPSGQVSTSASDLGNAPKPGPTAPPAEPIVKVTRGHSCVLCQKRKVRCDKTKPCSNCVKAGVECHVEPPLPPNRARGAKKTLQRDLINRLKRYESLLAQHGVAFDAMSKDLRPSGIIAGDDVDELEKNLGGLKTSSVEDSLALDDFDHASQQRDYAQELLDESSEEEEHEGHTIHHAFDKMFNNHDGFPFVIGGERVVANLARKHPEPMQMLSLWQIYLGNVNPLLKITHFLNLQSQIIEAGKDLTKISKPLEALLFSIYLIAVTSMQDDEVQSTFGTEKGVLVSRYHAATQQALINAGFMRSAEIMVLQAYILYLLSVRQHVDPRSLYCLIGIAVRMAQRLGIHRDGAQFGLPPFESEMRRRLWWVLVIFDRRIAQITGSTVTALTSSNSDCNWPLNINDGDLHVHAKDSPPAYSGPTEMFFLLTRIELVMAAPAGGQGPAYTTASSGSSPQTPQSTGGSRPRFQFSPSPSVPDVVSNAASLNLPVHDLDGLCRYMDEAYLRQCDRKIPLHLFTYLFTKQALCLLRVISYLRRAAAGLTGDIAERNALFAEAIGIVDYDNAIYAAGELKGFLWYSQMYFPLPGYMLLAHELKVRRTGDMVERAWDSIVENHNRRGLMRNLKSPVHVALGHVFVKAWDGRMAAEARRGKSLSTPEFIKMLRQTLGKLTGKAPPAEPKLDNMGSAAANTAQRPPHGAVQHDSQAHLSFTEPSIQQQTYQQHEQQQQQQHLQQQQQHQQQQPQLQFPPPMTSAEGAVGISSTISLDNPGIYSGFDGMNQFHDSQQSDDQMDFTPMDMDWISMMPEIANFMMPPPNGMYHPTVGGMGIGGGGAYGMPMFQPPITQAGNPMPPQLHEQHHHHQQPQQMPPLGVPALAPHPQQAHLSQPQHHQYQAHQPPQHQPGLQMHQRGQ</sequence>
<reference evidence="7" key="3">
    <citation type="submission" date="2025-08" db="UniProtKB">
        <authorList>
            <consortium name="RefSeq"/>
        </authorList>
    </citation>
    <scope>IDENTIFICATION</scope>
    <source>
        <strain evidence="7">NI907</strain>
    </source>
</reference>
<dbReference type="InterPro" id="IPR007219">
    <property type="entry name" value="XnlR_reg_dom"/>
</dbReference>
<feature type="compositionally biased region" description="Pro residues" evidence="4">
    <location>
        <begin position="92"/>
        <end position="101"/>
    </location>
</feature>
<dbReference type="CDD" id="cd00067">
    <property type="entry name" value="GAL4"/>
    <property type="match status" value="1"/>
</dbReference>
<keyword evidence="2" id="KW-0479">Metal-binding</keyword>
<evidence type="ECO:0000256" key="2">
    <source>
        <dbReference type="ARBA" id="ARBA00022723"/>
    </source>
</evidence>
<dbReference type="GeneID" id="41958676"/>
<dbReference type="PANTHER" id="PTHR31001:SF45">
    <property type="entry name" value="ZN(II)2CYS6 TRANSCRIPTION FACTOR (EUROFUNG)"/>
    <property type="match status" value="1"/>
</dbReference>
<name>A0A6P8BE91_PYRGI</name>
<dbReference type="GO" id="GO:0000981">
    <property type="term" value="F:DNA-binding transcription factor activity, RNA polymerase II-specific"/>
    <property type="evidence" value="ECO:0007669"/>
    <property type="project" value="InterPro"/>
</dbReference>
<dbReference type="KEGG" id="pgri:PgNI_03714"/>
<dbReference type="Pfam" id="PF04082">
    <property type="entry name" value="Fungal_trans"/>
    <property type="match status" value="1"/>
</dbReference>
<dbReference type="Gene3D" id="4.10.240.10">
    <property type="entry name" value="Zn(2)-C6 fungal-type DNA-binding domain"/>
    <property type="match status" value="1"/>
</dbReference>
<dbReference type="SUPFAM" id="SSF57701">
    <property type="entry name" value="Zn2/Cys6 DNA-binding domain"/>
    <property type="match status" value="1"/>
</dbReference>
<dbReference type="SMART" id="SM00066">
    <property type="entry name" value="GAL4"/>
    <property type="match status" value="1"/>
</dbReference>
<dbReference type="GO" id="GO:0006351">
    <property type="term" value="P:DNA-templated transcription"/>
    <property type="evidence" value="ECO:0007669"/>
    <property type="project" value="InterPro"/>
</dbReference>
<dbReference type="PANTHER" id="PTHR31001">
    <property type="entry name" value="UNCHARACTERIZED TRANSCRIPTIONAL REGULATORY PROTEIN"/>
    <property type="match status" value="1"/>
</dbReference>